<evidence type="ECO:0000313" key="5">
    <source>
        <dbReference type="EMBL" id="GGU79994.1"/>
    </source>
</evidence>
<dbReference type="InterPro" id="IPR004843">
    <property type="entry name" value="Calcineurin-like_PHP"/>
</dbReference>
<dbReference type="InterPro" id="IPR039331">
    <property type="entry name" value="PAPs-like"/>
</dbReference>
<evidence type="ECO:0000256" key="2">
    <source>
        <dbReference type="SAM" id="MobiDB-lite"/>
    </source>
</evidence>
<evidence type="ECO:0000313" key="6">
    <source>
        <dbReference type="Proteomes" id="UP000618795"/>
    </source>
</evidence>
<feature type="region of interest" description="Disordered" evidence="2">
    <location>
        <begin position="298"/>
        <end position="345"/>
    </location>
</feature>
<dbReference type="RefSeq" id="WP_191871439.1">
    <property type="nucleotide sequence ID" value="NZ_BMTD01000002.1"/>
</dbReference>
<accession>A0A918I8E4</accession>
<dbReference type="SUPFAM" id="SSF56300">
    <property type="entry name" value="Metallo-dependent phosphatases"/>
    <property type="match status" value="1"/>
</dbReference>
<evidence type="ECO:0000259" key="4">
    <source>
        <dbReference type="Pfam" id="PF00149"/>
    </source>
</evidence>
<sequence length="503" mass="54527">MRRVTKLSSAAVGLAVLAVTGTAVAAANQSDSDWPYAHHSAASYTLAAVGDIACEPDDAENAATPASLKCGSPTLGGMSAEFATAKQATGMHPDAVALLGDEQYQVGKLTDFEQSFEQAWGGLRMLERPAPGNHEYYPYTKKGDNEAGQNGAGYFGYFNGHDQAGTPETQGQAGDDTADKQGWYSYNLGNWHIVSLNAECNSDAFNHDCSTTDSGLLGQETQWLSNDLAANKRQCTIAYWHQATFSATTASTATVPASAPGAGGAEGAATDAWWKLLYQHHATLVLNGHEHAYARLRPADPRHPGVHRRLRRRGPRHPRRLARQLRQPQRGHRPGQRLRRHEAHPQAQQLQLGLQARPARPRLRLRSAAVQRLRQRHLQLRPQPPFISEAWATIEISSVAAVEATAASTTETRHAPRDRLSYNFPYGFKCPREARAGPASGPHPPPAGDRPAPGWRGAVADPGPSRQMLGGSHPVRHRPRQSRADAAHGVQVVRTSARSTWAP</sequence>
<feature type="compositionally biased region" description="Low complexity" evidence="2">
    <location>
        <begin position="449"/>
        <end position="458"/>
    </location>
</feature>
<feature type="signal peptide" evidence="3">
    <location>
        <begin position="1"/>
        <end position="25"/>
    </location>
</feature>
<dbReference type="InterPro" id="IPR029052">
    <property type="entry name" value="Metallo-depent_PP-like"/>
</dbReference>
<dbReference type="Pfam" id="PF00149">
    <property type="entry name" value="Metallophos"/>
    <property type="match status" value="1"/>
</dbReference>
<organism evidence="5 6">
    <name type="scientific">Streptomyces filipinensis</name>
    <dbReference type="NCBI Taxonomy" id="66887"/>
    <lineage>
        <taxon>Bacteria</taxon>
        <taxon>Bacillati</taxon>
        <taxon>Actinomycetota</taxon>
        <taxon>Actinomycetes</taxon>
        <taxon>Kitasatosporales</taxon>
        <taxon>Streptomycetaceae</taxon>
        <taxon>Streptomyces</taxon>
    </lineage>
</organism>
<feature type="compositionally biased region" description="Basic residues" evidence="2">
    <location>
        <begin position="304"/>
        <end position="342"/>
    </location>
</feature>
<evidence type="ECO:0000256" key="3">
    <source>
        <dbReference type="SAM" id="SignalP"/>
    </source>
</evidence>
<dbReference type="Gene3D" id="3.60.21.10">
    <property type="match status" value="1"/>
</dbReference>
<proteinExistence type="predicted"/>
<reference evidence="5" key="1">
    <citation type="journal article" date="2014" name="Int. J. Syst. Evol. Microbiol.">
        <title>Complete genome sequence of Corynebacterium casei LMG S-19264T (=DSM 44701T), isolated from a smear-ripened cheese.</title>
        <authorList>
            <consortium name="US DOE Joint Genome Institute (JGI-PGF)"/>
            <person name="Walter F."/>
            <person name="Albersmeier A."/>
            <person name="Kalinowski J."/>
            <person name="Ruckert C."/>
        </authorList>
    </citation>
    <scope>NUCLEOTIDE SEQUENCE</scope>
    <source>
        <strain evidence="5">JCM 4369</strain>
    </source>
</reference>
<evidence type="ECO:0000256" key="1">
    <source>
        <dbReference type="ARBA" id="ARBA00022729"/>
    </source>
</evidence>
<protein>
    <recommendedName>
        <fullName evidence="4">Calcineurin-like phosphoesterase domain-containing protein</fullName>
    </recommendedName>
</protein>
<dbReference type="PANTHER" id="PTHR22953">
    <property type="entry name" value="ACID PHOSPHATASE RELATED"/>
    <property type="match status" value="1"/>
</dbReference>
<keyword evidence="6" id="KW-1185">Reference proteome</keyword>
<name>A0A918I8E4_9ACTN</name>
<dbReference type="EMBL" id="BMTD01000002">
    <property type="protein sequence ID" value="GGU79994.1"/>
    <property type="molecule type" value="Genomic_DNA"/>
</dbReference>
<gene>
    <name evidence="5" type="ORF">GCM10010260_10190</name>
</gene>
<keyword evidence="1 3" id="KW-0732">Signal</keyword>
<feature type="domain" description="Calcineurin-like phosphoesterase" evidence="4">
    <location>
        <begin position="92"/>
        <end position="293"/>
    </location>
</feature>
<feature type="chain" id="PRO_5037663572" description="Calcineurin-like phosphoesterase domain-containing protein" evidence="3">
    <location>
        <begin position="26"/>
        <end position="503"/>
    </location>
</feature>
<dbReference type="PANTHER" id="PTHR22953:SF153">
    <property type="entry name" value="PURPLE ACID PHOSPHATASE"/>
    <property type="match status" value="1"/>
</dbReference>
<dbReference type="GO" id="GO:0003993">
    <property type="term" value="F:acid phosphatase activity"/>
    <property type="evidence" value="ECO:0007669"/>
    <property type="project" value="InterPro"/>
</dbReference>
<reference evidence="5" key="2">
    <citation type="submission" date="2020-09" db="EMBL/GenBank/DDBJ databases">
        <authorList>
            <person name="Sun Q."/>
            <person name="Ohkuma M."/>
        </authorList>
    </citation>
    <scope>NUCLEOTIDE SEQUENCE</scope>
    <source>
        <strain evidence="5">JCM 4369</strain>
    </source>
</reference>
<feature type="compositionally biased region" description="Polar residues" evidence="2">
    <location>
        <begin position="493"/>
        <end position="503"/>
    </location>
</feature>
<comment type="caution">
    <text evidence="5">The sequence shown here is derived from an EMBL/GenBank/DDBJ whole genome shotgun (WGS) entry which is preliminary data.</text>
</comment>
<dbReference type="AlphaFoldDB" id="A0A918I8E4"/>
<dbReference type="Proteomes" id="UP000618795">
    <property type="component" value="Unassembled WGS sequence"/>
</dbReference>
<feature type="region of interest" description="Disordered" evidence="2">
    <location>
        <begin position="433"/>
        <end position="503"/>
    </location>
</feature>